<dbReference type="AlphaFoldDB" id="A0A7X3MPD0"/>
<name>A0A7X3MPD0_9HYPH</name>
<dbReference type="Proteomes" id="UP000436483">
    <property type="component" value="Unassembled WGS sequence"/>
</dbReference>
<dbReference type="InterPro" id="IPR036388">
    <property type="entry name" value="WH-like_DNA-bd_sf"/>
</dbReference>
<sequence length="288" mass="32005">MAGKLAVTHTSNELSGDLRRLGFTEYEARVYIQLLRQSPATAYEISKSTGVPRPNTYQALEALAQRAAVLPVSETPVRYVAAKPSELFDAIARQTQTLCSDLAERLSAIAPSADDQYVWTLRGEVAVHDKIHDLISDSREVIWIKAADEVLRRHKAALRAAAERGVETLIVLFGFDADEFRFTDRCRVYIHEGSGVRMGSADNLFTVAVDHTEMLTAALDGEVTAAHSRNRPIVNLAQSLIRHDYYMAEIFARFGPQIDAEFGPHLKALRMACFSPEQIVSFKQKTGL</sequence>
<proteinExistence type="predicted"/>
<evidence type="ECO:0000313" key="4">
    <source>
        <dbReference type="Proteomes" id="UP000436483"/>
    </source>
</evidence>
<dbReference type="SUPFAM" id="SSF56024">
    <property type="entry name" value="Phospholipase D/nuclease"/>
    <property type="match status" value="1"/>
</dbReference>
<dbReference type="CDD" id="cd09124">
    <property type="entry name" value="PLDc_like_TrmB_middle"/>
    <property type="match status" value="1"/>
</dbReference>
<dbReference type="InterPro" id="IPR051797">
    <property type="entry name" value="TrmB-like"/>
</dbReference>
<dbReference type="EMBL" id="WURB01000002">
    <property type="protein sequence ID" value="MXQ10710.1"/>
    <property type="molecule type" value="Genomic_DNA"/>
</dbReference>
<comment type="caution">
    <text evidence="3">The sequence shown here is derived from an EMBL/GenBank/DDBJ whole genome shotgun (WGS) entry which is preliminary data.</text>
</comment>
<reference evidence="3 4" key="1">
    <citation type="submission" date="2019-12" db="EMBL/GenBank/DDBJ databases">
        <authorList>
            <person name="Yuan C.-G."/>
        </authorList>
    </citation>
    <scope>NUCLEOTIDE SEQUENCE [LARGE SCALE GENOMIC DNA]</scope>
    <source>
        <strain evidence="3 4">KCTC 23863</strain>
    </source>
</reference>
<keyword evidence="4" id="KW-1185">Reference proteome</keyword>
<gene>
    <name evidence="3" type="ORF">GR328_04455</name>
</gene>
<dbReference type="InterPro" id="IPR002831">
    <property type="entry name" value="Tscrpt_reg_TrmB_N"/>
</dbReference>
<feature type="domain" description="Transcription regulator TrmB C-terminal" evidence="2">
    <location>
        <begin position="117"/>
        <end position="207"/>
    </location>
</feature>
<dbReference type="SUPFAM" id="SSF46785">
    <property type="entry name" value="Winged helix' DNA-binding domain"/>
    <property type="match status" value="1"/>
</dbReference>
<dbReference type="Gene3D" id="1.10.10.10">
    <property type="entry name" value="Winged helix-like DNA-binding domain superfamily/Winged helix DNA-binding domain"/>
    <property type="match status" value="1"/>
</dbReference>
<dbReference type="PANTHER" id="PTHR34293:SF1">
    <property type="entry name" value="HTH-TYPE TRANSCRIPTIONAL REGULATOR TRMBL2"/>
    <property type="match status" value="1"/>
</dbReference>
<reference evidence="3 4" key="2">
    <citation type="submission" date="2020-01" db="EMBL/GenBank/DDBJ databases">
        <title>Microvirga sp. nov., an arsenate reduction bacterium isolated from Tibet hotspring sediments.</title>
        <authorList>
            <person name="Xian W.-D."/>
            <person name="Li W.-J."/>
        </authorList>
    </citation>
    <scope>NUCLEOTIDE SEQUENCE [LARGE SCALE GENOMIC DNA]</scope>
    <source>
        <strain evidence="3 4">KCTC 23863</strain>
    </source>
</reference>
<dbReference type="InterPro" id="IPR021586">
    <property type="entry name" value="Tscrpt_reg_TrmB_C"/>
</dbReference>
<dbReference type="Pfam" id="PF11495">
    <property type="entry name" value="Regulator_TrmB"/>
    <property type="match status" value="1"/>
</dbReference>
<evidence type="ECO:0000313" key="3">
    <source>
        <dbReference type="EMBL" id="MXQ10710.1"/>
    </source>
</evidence>
<dbReference type="RefSeq" id="WP_160883306.1">
    <property type="nucleotide sequence ID" value="NZ_WURB01000002.1"/>
</dbReference>
<protein>
    <submittedName>
        <fullName evidence="3">TrmB family transcriptional regulator</fullName>
    </submittedName>
</protein>
<organism evidence="3 4">
    <name type="scientific">Microvirga makkahensis</name>
    <dbReference type="NCBI Taxonomy" id="1128670"/>
    <lineage>
        <taxon>Bacteria</taxon>
        <taxon>Pseudomonadati</taxon>
        <taxon>Pseudomonadota</taxon>
        <taxon>Alphaproteobacteria</taxon>
        <taxon>Hyphomicrobiales</taxon>
        <taxon>Methylobacteriaceae</taxon>
        <taxon>Microvirga</taxon>
    </lineage>
</organism>
<dbReference type="OrthoDB" id="1493540at2"/>
<accession>A0A7X3MPD0</accession>
<dbReference type="PANTHER" id="PTHR34293">
    <property type="entry name" value="HTH-TYPE TRANSCRIPTIONAL REGULATOR TRMBL2"/>
    <property type="match status" value="1"/>
</dbReference>
<evidence type="ECO:0000259" key="2">
    <source>
        <dbReference type="Pfam" id="PF11495"/>
    </source>
</evidence>
<feature type="domain" description="Transcription regulator TrmB N-terminal" evidence="1">
    <location>
        <begin position="18"/>
        <end position="84"/>
    </location>
</feature>
<dbReference type="InterPro" id="IPR036390">
    <property type="entry name" value="WH_DNA-bd_sf"/>
</dbReference>
<dbReference type="Pfam" id="PF01978">
    <property type="entry name" value="TrmB"/>
    <property type="match status" value="1"/>
</dbReference>
<evidence type="ECO:0000259" key="1">
    <source>
        <dbReference type="Pfam" id="PF01978"/>
    </source>
</evidence>